<dbReference type="InterPro" id="IPR003692">
    <property type="entry name" value="Hydantoinase_B"/>
</dbReference>
<reference evidence="7" key="1">
    <citation type="journal article" date="2018" name="Proc. Natl. Acad. Sci. U.S.A.">
        <title>Linking secondary metabolites to gene clusters through genome sequencing of six diverse Aspergillus species.</title>
        <authorList>
            <person name="Kaerboelling I."/>
            <person name="Vesth T.C."/>
            <person name="Frisvad J.C."/>
            <person name="Nybo J.L."/>
            <person name="Theobald S."/>
            <person name="Kuo A."/>
            <person name="Bowyer P."/>
            <person name="Matsuda Y."/>
            <person name="Mondo S."/>
            <person name="Lyhne E.K."/>
            <person name="Kogle M.E."/>
            <person name="Clum A."/>
            <person name="Lipzen A."/>
            <person name="Salamov A."/>
            <person name="Ngan C.Y."/>
            <person name="Daum C."/>
            <person name="Chiniquy J."/>
            <person name="Barry K."/>
            <person name="LaButti K."/>
            <person name="Haridas S."/>
            <person name="Simmons B.A."/>
            <person name="Magnuson J.K."/>
            <person name="Mortensen U.H."/>
            <person name="Larsen T.O."/>
            <person name="Grigoriev I.V."/>
            <person name="Baker S.E."/>
            <person name="Andersen M.R."/>
        </authorList>
    </citation>
    <scope>NUCLEOTIDE SEQUENCE [LARGE SCALE GENOMIC DNA]</scope>
    <source>
        <strain evidence="7">IBT 16806</strain>
    </source>
</reference>
<organism evidence="6 7">
    <name type="scientific">Aspergillus novofumigatus (strain IBT 16806)</name>
    <dbReference type="NCBI Taxonomy" id="1392255"/>
    <lineage>
        <taxon>Eukaryota</taxon>
        <taxon>Fungi</taxon>
        <taxon>Dikarya</taxon>
        <taxon>Ascomycota</taxon>
        <taxon>Pezizomycotina</taxon>
        <taxon>Eurotiomycetes</taxon>
        <taxon>Eurotiomycetidae</taxon>
        <taxon>Eurotiales</taxon>
        <taxon>Aspergillaceae</taxon>
        <taxon>Aspergillus</taxon>
        <taxon>Aspergillus subgen. Fumigati</taxon>
    </lineage>
</organism>
<evidence type="ECO:0000259" key="5">
    <source>
        <dbReference type="Pfam" id="PF19278"/>
    </source>
</evidence>
<dbReference type="PANTHER" id="PTHR11365:SF23">
    <property type="entry name" value="HYPOTHETICAL 5-OXOPROLINASE (EUROFUNG)-RELATED"/>
    <property type="match status" value="1"/>
</dbReference>
<dbReference type="Pfam" id="PF02538">
    <property type="entry name" value="Hydantoinase_B"/>
    <property type="match status" value="1"/>
</dbReference>
<evidence type="ECO:0000259" key="2">
    <source>
        <dbReference type="Pfam" id="PF01968"/>
    </source>
</evidence>
<dbReference type="InterPro" id="IPR045079">
    <property type="entry name" value="Oxoprolinase-like"/>
</dbReference>
<evidence type="ECO:0000256" key="1">
    <source>
        <dbReference type="ARBA" id="ARBA00010403"/>
    </source>
</evidence>
<feature type="domain" description="Hydantoinase/oxoprolinase N-terminal" evidence="4">
    <location>
        <begin position="95"/>
        <end position="277"/>
    </location>
</feature>
<feature type="domain" description="Hydantoinase B/oxoprolinase" evidence="3">
    <location>
        <begin position="799"/>
        <end position="1298"/>
    </location>
</feature>
<dbReference type="InterPro" id="IPR008040">
    <property type="entry name" value="Hydant_A_N"/>
</dbReference>
<dbReference type="GO" id="GO:0006749">
    <property type="term" value="P:glutathione metabolic process"/>
    <property type="evidence" value="ECO:0007669"/>
    <property type="project" value="TreeGrafter"/>
</dbReference>
<dbReference type="Pfam" id="PF01968">
    <property type="entry name" value="Hydantoinase_A"/>
    <property type="match status" value="1"/>
</dbReference>
<dbReference type="VEuPathDB" id="FungiDB:P174DRAFT_507199"/>
<comment type="caution">
    <text evidence="6">The sequence shown here is derived from an EMBL/GenBank/DDBJ whole genome shotgun (WGS) entry which is preliminary data.</text>
</comment>
<evidence type="ECO:0000259" key="4">
    <source>
        <dbReference type="Pfam" id="PF05378"/>
    </source>
</evidence>
<feature type="domain" description="Hydantoinase A/oxoprolinase" evidence="2">
    <location>
        <begin position="299"/>
        <end position="570"/>
    </location>
</feature>
<sequence>MTHLAVFECHNSLAKGKHMQDDELGNPLGTGSRVGPGSGLEICSYVTRYEGHWPVKIQRHKHLSQKLHRLNRYSFLSIQVLAVIMPHSACQDDYRVGVDVGGTFTDVYAFTPDGQIARAKVPTTVEGQSVGVKNGIQKVHHILKERYSWDGKFQFIHHGTTTATNAVLEGKGARTGLIVTAGHKDILAVRRSQIPGGLGAWLHYTPPEPIVPLERVIQCRERMSVDGKTVVAVDTDALREDLKAWTKERPEAVAISLLNSHCNSEHEALVAKVVRDVLGSEVTVICSSDVLREVGEYERTVTTCTNALVKPVVQSYLSNLQDLLAVDGDTIRILKSDGGLTSLELAGQAPGVADVVTRHTPYKNLITFDMGGTSTDCALINQGKPQVRRETVVGQLTVRSPAVDIRTVGAGGGSIAKYMSITETMRVGPESAGASPGPACYRKGGTEATVTDANLVLGYLPKNLLGGEFTLDIEAATAAVGAIAEQMKLSIAQTAEDIINLVNETMYGALRLVSVEQGYDPKDFALVAFGGAGPLHANAVGKLLGAWPVIVPPSPGTLCALGDATTRLSHSQSSSFIRLLSATTAQEVKSQFDELERTSRAAMQRSNANRSKQLNIGYHVDLRYRGQALNLTVDLQADELLLEDRSWRELLQAKFDQLHDQQFKYCLPNYELELMRLEVVAVDASPSIELPQLSKAESPVPPADAMFSKKQIVIEGKTMEATMWDREKLKRQGIRVDGPCIITEMDSNTLVLPGCYGEIDSISNILIRLADDLSTERPKDQTAEAALETVRSTPLIPTLVASALASIRSEMDTLMLRCSMSPAIREQQDEFNVITTADGKMLVGQFGSFITQFLGVWKGTIEEGDVFITNDTYMIEGAVTHLNDVIVLLPIFYGHRLIGWASQFGHLTDVGGMVPGNPVYQAVQQGVMNTDLVELLCRNSRQPDWYRADLFAIITACRTAASRVNELVLRFGCQVYLAACSELLMRNRAAMAQIIETDFTDKPCTFTDFVDDDGHGIGPWALTCTMRKIDKNRLLFDWRGTSPQSEHRINFYLSETMFKMFIGYYMIAAVAPGTVINDGFHDLIDIYIPEGSVLKPVRPAPISCRTHLLGRTMDVMQALIGQRNPIYAAAAGFSDSPHFFYSGYKPDGEWYQLYQIGFGSVPARNAGDGLDCHCLFPAIKSIPTEIIELNYPLRIEANESVPDSGGPGFYRGGNAQRTLYRFLCRGEFSLHDDRWFMKPWGIQGGKPGSRSRKVLYRYSKSKEKPPVEVLPSKCDHIRVDPDDLLEWVTWGGGGLGDPLTRPEEKVALEVRRRLVTIQGAYENYGVVVDPENLSVREAETEALRMRMRTARDAVGKAQQYDRGGTIEELTESCLKETGLPAPSPQWELEPYGPHMSLPYVKEWYVRMKMTKGWVLQS</sequence>
<name>A0A2I1BYR4_ASPN1</name>
<dbReference type="STRING" id="1392255.A0A2I1BYR4"/>
<dbReference type="GO" id="GO:0017168">
    <property type="term" value="F:5-oxoprolinase (ATP-hydrolyzing) activity"/>
    <property type="evidence" value="ECO:0007669"/>
    <property type="project" value="TreeGrafter"/>
</dbReference>
<evidence type="ECO:0000259" key="3">
    <source>
        <dbReference type="Pfam" id="PF02538"/>
    </source>
</evidence>
<dbReference type="EMBL" id="MSZS01000008">
    <property type="protein sequence ID" value="PKX90512.1"/>
    <property type="molecule type" value="Genomic_DNA"/>
</dbReference>
<dbReference type="InterPro" id="IPR049517">
    <property type="entry name" value="ACX-like_C"/>
</dbReference>
<evidence type="ECO:0000313" key="7">
    <source>
        <dbReference type="Proteomes" id="UP000234474"/>
    </source>
</evidence>
<gene>
    <name evidence="6" type="ORF">P174DRAFT_507199</name>
</gene>
<dbReference type="RefSeq" id="XP_024679107.1">
    <property type="nucleotide sequence ID" value="XM_024831361.1"/>
</dbReference>
<dbReference type="GeneID" id="36538698"/>
<dbReference type="InterPro" id="IPR002821">
    <property type="entry name" value="Hydantoinase_A"/>
</dbReference>
<dbReference type="Pfam" id="PF05378">
    <property type="entry name" value="Hydant_A_N"/>
    <property type="match status" value="1"/>
</dbReference>
<proteinExistence type="inferred from homology"/>
<feature type="domain" description="Acetophenone carboxylase-like C-terminal" evidence="5">
    <location>
        <begin position="583"/>
        <end position="754"/>
    </location>
</feature>
<dbReference type="PANTHER" id="PTHR11365">
    <property type="entry name" value="5-OXOPROLINASE RELATED"/>
    <property type="match status" value="1"/>
</dbReference>
<keyword evidence="7" id="KW-1185">Reference proteome</keyword>
<evidence type="ECO:0000313" key="6">
    <source>
        <dbReference type="EMBL" id="PKX90512.1"/>
    </source>
</evidence>
<dbReference type="Proteomes" id="UP000234474">
    <property type="component" value="Unassembled WGS sequence"/>
</dbReference>
<comment type="similarity">
    <text evidence="1">Belongs to the oxoprolinase family.</text>
</comment>
<dbReference type="GO" id="GO:0005829">
    <property type="term" value="C:cytosol"/>
    <property type="evidence" value="ECO:0007669"/>
    <property type="project" value="TreeGrafter"/>
</dbReference>
<accession>A0A2I1BYR4</accession>
<dbReference type="OMA" id="WYRSDLT"/>
<dbReference type="OrthoDB" id="5404895at2759"/>
<dbReference type="Pfam" id="PF19278">
    <property type="entry name" value="Hydant_A_C"/>
    <property type="match status" value="1"/>
</dbReference>
<protein>
    <submittedName>
        <fullName evidence="6">Putative hydantoinase/oxoprolinase</fullName>
    </submittedName>
</protein>